<evidence type="ECO:0000256" key="5">
    <source>
        <dbReference type="ARBA" id="ARBA00022679"/>
    </source>
</evidence>
<dbReference type="STRING" id="429727.VE26_08935"/>
<dbReference type="GO" id="GO:0051287">
    <property type="term" value="F:NAD binding"/>
    <property type="evidence" value="ECO:0007669"/>
    <property type="project" value="InterPro"/>
</dbReference>
<evidence type="ECO:0000256" key="9">
    <source>
        <dbReference type="ARBA" id="ARBA00023239"/>
    </source>
</evidence>
<evidence type="ECO:0000256" key="10">
    <source>
        <dbReference type="ARBA" id="ARBA00023244"/>
    </source>
</evidence>
<dbReference type="SUPFAM" id="SSF75615">
    <property type="entry name" value="Siroheme synthase middle domains-like"/>
    <property type="match status" value="1"/>
</dbReference>
<evidence type="ECO:0000256" key="7">
    <source>
        <dbReference type="ARBA" id="ARBA00023002"/>
    </source>
</evidence>
<evidence type="ECO:0000256" key="2">
    <source>
        <dbReference type="ARBA" id="ARBA00005879"/>
    </source>
</evidence>
<dbReference type="InterPro" id="IPR014777">
    <property type="entry name" value="4pyrrole_Mease_sub1"/>
</dbReference>
<dbReference type="UniPathway" id="UPA00262">
    <property type="reaction ID" value="UER00211"/>
</dbReference>
<dbReference type="Gene3D" id="1.10.8.210">
    <property type="entry name" value="Sirohaem synthase, dimerisation domain"/>
    <property type="match status" value="1"/>
</dbReference>
<keyword evidence="8" id="KW-0520">NAD</keyword>
<evidence type="ECO:0000256" key="13">
    <source>
        <dbReference type="ARBA" id="ARBA00047561"/>
    </source>
</evidence>
<keyword evidence="20" id="KW-1185">Reference proteome</keyword>
<dbReference type="PANTHER" id="PTHR45790">
    <property type="entry name" value="SIROHEME SYNTHASE-RELATED"/>
    <property type="match status" value="1"/>
</dbReference>
<evidence type="ECO:0000259" key="18">
    <source>
        <dbReference type="Pfam" id="PF14824"/>
    </source>
</evidence>
<dbReference type="NCBIfam" id="TIGR01469">
    <property type="entry name" value="cobA_cysG_Cterm"/>
    <property type="match status" value="1"/>
</dbReference>
<dbReference type="PATRIC" id="fig|429727.3.peg.1842"/>
<sequence length="466" mass="48405">MRHLNTFPLSYKVKGKRIIIVGGGDEALNKVRLVSKTTALVEIYAEHVEADFSSFPVTIFNRALTAGDVAGAALVFVGEESAAAEIAKAEARRLNIPLNVVDVPAECDFYTPSIVERAPLTVAISTEGDAPVLARLVRAQVEALLAPGIGRIARLAGGLRQRVESLIHDGPARRRYYEALVSSPAVERAVSASPVAGLAEAEFLLSAHAAQERGQGVVWLIGAGPGAEDLLTLRAQRLLQQADVIVHDQLVPAAVVQMGRRDAEQICVGKARGHHSFSQAQINTLIVRLAGEGKKVARLKSGDPMVFGRAGEEIEALRKAGLPYQIVPGVSAALAAAADTATPVTLRKVSSGFVMATAHGADDSDLAHWASLAQSGLTLALYMGKAIAAETASRLMAQGAAADLPIGIVVNAGRSDSTSYAGTLGALAAGAVDFVNGPAVILVGRAVAQGDWHNAAAAAATNFKVA</sequence>
<dbReference type="Gene3D" id="3.30.160.110">
    <property type="entry name" value="Siroheme synthase, domain 2"/>
    <property type="match status" value="1"/>
</dbReference>
<dbReference type="NCBIfam" id="NF007922">
    <property type="entry name" value="PRK10637.1"/>
    <property type="match status" value="1"/>
</dbReference>
<dbReference type="SUPFAM" id="SSF53790">
    <property type="entry name" value="Tetrapyrrole methylase"/>
    <property type="match status" value="1"/>
</dbReference>
<keyword evidence="9" id="KW-0456">Lyase</keyword>
<evidence type="ECO:0000259" key="17">
    <source>
        <dbReference type="Pfam" id="PF10414"/>
    </source>
</evidence>
<dbReference type="InterPro" id="IPR006367">
    <property type="entry name" value="Sirohaem_synthase_N"/>
</dbReference>
<feature type="active site" description="Proton donor" evidence="14">
    <location>
        <position position="270"/>
    </location>
</feature>
<keyword evidence="6" id="KW-0949">S-adenosyl-L-methionine</keyword>
<keyword evidence="11" id="KW-0511">Multifunctional enzyme</keyword>
<dbReference type="RefSeq" id="WP_046105192.1">
    <property type="nucleotide sequence ID" value="NZ_JZEY01000054.1"/>
</dbReference>
<dbReference type="InterPro" id="IPR000878">
    <property type="entry name" value="4pyrrol_Mease"/>
</dbReference>
<evidence type="ECO:0000256" key="12">
    <source>
        <dbReference type="ARBA" id="ARBA00025705"/>
    </source>
</evidence>
<dbReference type="Pfam" id="PF10414">
    <property type="entry name" value="CysG_dimeriser"/>
    <property type="match status" value="1"/>
</dbReference>
<protein>
    <submittedName>
        <fullName evidence="19">Siroheme synthase</fullName>
    </submittedName>
</protein>
<comment type="catalytic activity">
    <reaction evidence="13">
        <text>precorrin-2 + NAD(+) = sirohydrochlorin + NADH + 2 H(+)</text>
        <dbReference type="Rhea" id="RHEA:15613"/>
        <dbReference type="ChEBI" id="CHEBI:15378"/>
        <dbReference type="ChEBI" id="CHEBI:57540"/>
        <dbReference type="ChEBI" id="CHEBI:57945"/>
        <dbReference type="ChEBI" id="CHEBI:58351"/>
        <dbReference type="ChEBI" id="CHEBI:58827"/>
        <dbReference type="EC" id="1.3.1.76"/>
    </reaction>
</comment>
<dbReference type="InterPro" id="IPR050161">
    <property type="entry name" value="Siro_Cobalamin_biosynth"/>
</dbReference>
<accession>A0A0F5FNG2</accession>
<feature type="domain" description="Siroheme synthase central" evidence="18">
    <location>
        <begin position="119"/>
        <end position="143"/>
    </location>
</feature>
<dbReference type="PANTHER" id="PTHR45790:SF3">
    <property type="entry name" value="S-ADENOSYL-L-METHIONINE-DEPENDENT UROPORPHYRINOGEN III METHYLTRANSFERASE, CHLOROPLASTIC"/>
    <property type="match status" value="1"/>
</dbReference>
<comment type="pathway">
    <text evidence="12">Porphyrin-containing compound metabolism; siroheme biosynthesis; precorrin-2 from uroporphyrinogen III: step 1/1.</text>
</comment>
<dbReference type="PIRSF" id="PIRSF036426">
    <property type="entry name" value="Sirohaem_synth"/>
    <property type="match status" value="1"/>
</dbReference>
<dbReference type="GO" id="GO:0043115">
    <property type="term" value="F:precorrin-2 dehydrogenase activity"/>
    <property type="evidence" value="ECO:0007669"/>
    <property type="project" value="UniProtKB-EC"/>
</dbReference>
<dbReference type="GO" id="GO:0051266">
    <property type="term" value="F:sirohydrochlorin ferrochelatase activity"/>
    <property type="evidence" value="ECO:0007669"/>
    <property type="project" value="InterPro"/>
</dbReference>
<dbReference type="GO" id="GO:0004851">
    <property type="term" value="F:uroporphyrin-III C-methyltransferase activity"/>
    <property type="evidence" value="ECO:0007669"/>
    <property type="project" value="InterPro"/>
</dbReference>
<feature type="domain" description="Tetrapyrrole methylase" evidence="16">
    <location>
        <begin position="218"/>
        <end position="427"/>
    </location>
</feature>
<dbReference type="Pfam" id="PF14824">
    <property type="entry name" value="Sirohm_synth_M"/>
    <property type="match status" value="1"/>
</dbReference>
<feature type="active site" description="Proton acceptor" evidence="14">
    <location>
        <position position="248"/>
    </location>
</feature>
<keyword evidence="4 15" id="KW-0489">Methyltransferase</keyword>
<evidence type="ECO:0000259" key="16">
    <source>
        <dbReference type="Pfam" id="PF00590"/>
    </source>
</evidence>
<dbReference type="Gene3D" id="3.40.1010.10">
    <property type="entry name" value="Cobalt-precorrin-4 Transmethylase, Domain 1"/>
    <property type="match status" value="1"/>
</dbReference>
<evidence type="ECO:0000256" key="8">
    <source>
        <dbReference type="ARBA" id="ARBA00023027"/>
    </source>
</evidence>
<dbReference type="CDD" id="cd11642">
    <property type="entry name" value="SUMT"/>
    <property type="match status" value="1"/>
</dbReference>
<evidence type="ECO:0000256" key="6">
    <source>
        <dbReference type="ARBA" id="ARBA00022691"/>
    </source>
</evidence>
<dbReference type="NCBIfam" id="NF004790">
    <property type="entry name" value="PRK06136.1"/>
    <property type="match status" value="1"/>
</dbReference>
<comment type="caution">
    <text evidence="19">The sequence shown here is derived from an EMBL/GenBank/DDBJ whole genome shotgun (WGS) entry which is preliminary data.</text>
</comment>
<dbReference type="InterPro" id="IPR028281">
    <property type="entry name" value="Sirohaem_synthase_central"/>
</dbReference>
<dbReference type="InterPro" id="IPR012409">
    <property type="entry name" value="Sirohaem_synth"/>
</dbReference>
<comment type="pathway">
    <text evidence="1">Porphyrin-containing compound metabolism; siroheme biosynthesis; sirohydrochlorin from precorrin-2: step 1/1.</text>
</comment>
<dbReference type="GO" id="GO:0032259">
    <property type="term" value="P:methylation"/>
    <property type="evidence" value="ECO:0007669"/>
    <property type="project" value="UniProtKB-KW"/>
</dbReference>
<comment type="similarity">
    <text evidence="2 15">Belongs to the precorrin methyltransferase family.</text>
</comment>
<dbReference type="Gene3D" id="3.30.950.10">
    <property type="entry name" value="Methyltransferase, Cobalt-precorrin-4 Transmethylase, Domain 2"/>
    <property type="match status" value="1"/>
</dbReference>
<dbReference type="InterPro" id="IPR035996">
    <property type="entry name" value="4pyrrol_Methylase_sf"/>
</dbReference>
<evidence type="ECO:0000256" key="4">
    <source>
        <dbReference type="ARBA" id="ARBA00022603"/>
    </source>
</evidence>
<dbReference type="InterPro" id="IPR037115">
    <property type="entry name" value="Sirohaem_synt_dimer_dom_sf"/>
</dbReference>
<dbReference type="PROSITE" id="PS00840">
    <property type="entry name" value="SUMT_2"/>
    <property type="match status" value="1"/>
</dbReference>
<dbReference type="FunFam" id="3.40.1010.10:FF:000001">
    <property type="entry name" value="Siroheme synthase"/>
    <property type="match status" value="1"/>
</dbReference>
<dbReference type="InterPro" id="IPR006366">
    <property type="entry name" value="CobA/CysG_C"/>
</dbReference>
<dbReference type="EMBL" id="JZEY01000054">
    <property type="protein sequence ID" value="KKB10386.1"/>
    <property type="molecule type" value="Genomic_DNA"/>
</dbReference>
<dbReference type="SUPFAM" id="SSF51735">
    <property type="entry name" value="NAD(P)-binding Rossmann-fold domains"/>
    <property type="match status" value="1"/>
</dbReference>
<dbReference type="PROSITE" id="PS00839">
    <property type="entry name" value="SUMT_1"/>
    <property type="match status" value="1"/>
</dbReference>
<evidence type="ECO:0000256" key="15">
    <source>
        <dbReference type="RuleBase" id="RU003960"/>
    </source>
</evidence>
<dbReference type="InterPro" id="IPR014776">
    <property type="entry name" value="4pyrrole_Mease_sub2"/>
</dbReference>
<evidence type="ECO:0000313" key="19">
    <source>
        <dbReference type="EMBL" id="KKB10386.1"/>
    </source>
</evidence>
<dbReference type="InterPro" id="IPR036291">
    <property type="entry name" value="NAD(P)-bd_dom_sf"/>
</dbReference>
<keyword evidence="5 15" id="KW-0808">Transferase</keyword>
<dbReference type="InterPro" id="IPR003043">
    <property type="entry name" value="Uropor_MeTrfase_CS"/>
</dbReference>
<name>A0A0F5FNG2_9HYPH</name>
<dbReference type="GO" id="GO:0009236">
    <property type="term" value="P:cobalamin biosynthetic process"/>
    <property type="evidence" value="ECO:0007669"/>
    <property type="project" value="UniProtKB-KW"/>
</dbReference>
<dbReference type="InterPro" id="IPR019478">
    <property type="entry name" value="Sirohaem_synthase_dimer_dom"/>
</dbReference>
<evidence type="ECO:0000256" key="3">
    <source>
        <dbReference type="ARBA" id="ARBA00022573"/>
    </source>
</evidence>
<evidence type="ECO:0000256" key="11">
    <source>
        <dbReference type="ARBA" id="ARBA00023268"/>
    </source>
</evidence>
<feature type="domain" description="Sirohaem synthase dimerisation" evidence="17">
    <location>
        <begin position="149"/>
        <end position="189"/>
    </location>
</feature>
<proteinExistence type="inferred from homology"/>
<evidence type="ECO:0000313" key="20">
    <source>
        <dbReference type="Proteomes" id="UP000033649"/>
    </source>
</evidence>
<dbReference type="Pfam" id="PF00590">
    <property type="entry name" value="TP_methylase"/>
    <property type="match status" value="1"/>
</dbReference>
<evidence type="ECO:0000256" key="14">
    <source>
        <dbReference type="PIRSR" id="PIRSR036426-1"/>
    </source>
</evidence>
<dbReference type="NCBIfam" id="TIGR01470">
    <property type="entry name" value="cysG_Nterm"/>
    <property type="match status" value="1"/>
</dbReference>
<evidence type="ECO:0000256" key="1">
    <source>
        <dbReference type="ARBA" id="ARBA00005010"/>
    </source>
</evidence>
<dbReference type="OrthoDB" id="9815856at2"/>
<keyword evidence="10" id="KW-0627">Porphyrin biosynthesis</keyword>
<reference evidence="19 20" key="1">
    <citation type="submission" date="2015-03" db="EMBL/GenBank/DDBJ databases">
        <authorList>
            <person name="Hassan Y."/>
            <person name="Lepp D."/>
            <person name="Li X.-Z."/>
            <person name="Zhou T."/>
        </authorList>
    </citation>
    <scope>NUCLEOTIDE SEQUENCE [LARGE SCALE GENOMIC DNA]</scope>
    <source>
        <strain evidence="19 20">IPL18</strain>
    </source>
</reference>
<keyword evidence="7" id="KW-0560">Oxidoreductase</keyword>
<dbReference type="Pfam" id="PF13241">
    <property type="entry name" value="NAD_binding_7"/>
    <property type="match status" value="1"/>
</dbReference>
<gene>
    <name evidence="19" type="ORF">VE26_08935</name>
</gene>
<keyword evidence="3" id="KW-0169">Cobalamin biosynthesis</keyword>
<organism evidence="19 20">
    <name type="scientific">Devosia chinhatensis</name>
    <dbReference type="NCBI Taxonomy" id="429727"/>
    <lineage>
        <taxon>Bacteria</taxon>
        <taxon>Pseudomonadati</taxon>
        <taxon>Pseudomonadota</taxon>
        <taxon>Alphaproteobacteria</taxon>
        <taxon>Hyphomicrobiales</taxon>
        <taxon>Devosiaceae</taxon>
        <taxon>Devosia</taxon>
    </lineage>
</organism>
<dbReference type="AlphaFoldDB" id="A0A0F5FNG2"/>
<dbReference type="Gene3D" id="3.40.50.720">
    <property type="entry name" value="NAD(P)-binding Rossmann-like Domain"/>
    <property type="match status" value="1"/>
</dbReference>
<dbReference type="GO" id="GO:0019354">
    <property type="term" value="P:siroheme biosynthetic process"/>
    <property type="evidence" value="ECO:0007669"/>
    <property type="project" value="UniProtKB-UniPathway"/>
</dbReference>
<dbReference type="Proteomes" id="UP000033649">
    <property type="component" value="Unassembled WGS sequence"/>
</dbReference>